<feature type="domain" description="Type II/III secretion system secretin-like" evidence="13">
    <location>
        <begin position="492"/>
        <end position="658"/>
    </location>
</feature>
<evidence type="ECO:0000259" key="15">
    <source>
        <dbReference type="Pfam" id="PF21305"/>
    </source>
</evidence>
<evidence type="ECO:0000313" key="16">
    <source>
        <dbReference type="EMBL" id="SFU17186.1"/>
    </source>
</evidence>
<organism evidence="16 17">
    <name type="scientific">Pseudovibrio denitrificans</name>
    <dbReference type="NCBI Taxonomy" id="258256"/>
    <lineage>
        <taxon>Bacteria</taxon>
        <taxon>Pseudomonadati</taxon>
        <taxon>Pseudomonadota</taxon>
        <taxon>Alphaproteobacteria</taxon>
        <taxon>Hyphomicrobiales</taxon>
        <taxon>Stappiaceae</taxon>
        <taxon>Pseudovibrio</taxon>
    </lineage>
</organism>
<gene>
    <name evidence="16" type="ORF">SAMN05444141_1154</name>
</gene>
<evidence type="ECO:0000259" key="13">
    <source>
        <dbReference type="Pfam" id="PF00263"/>
    </source>
</evidence>
<dbReference type="PANTHER" id="PTHR30332:SF25">
    <property type="entry name" value="SECRETIN XPSD"/>
    <property type="match status" value="1"/>
</dbReference>
<feature type="domain" description="NolW-like" evidence="14">
    <location>
        <begin position="187"/>
        <end position="245"/>
    </location>
</feature>
<keyword evidence="5" id="KW-0812">Transmembrane</keyword>
<evidence type="ECO:0000256" key="9">
    <source>
        <dbReference type="ARBA" id="ARBA00023237"/>
    </source>
</evidence>
<keyword evidence="6 12" id="KW-0732">Signal</keyword>
<dbReference type="Pfam" id="PF21305">
    <property type="entry name" value="type_II_gspD_N0"/>
    <property type="match status" value="1"/>
</dbReference>
<dbReference type="InterPro" id="IPR050810">
    <property type="entry name" value="Bact_Secretion_Sys_Channel"/>
</dbReference>
<keyword evidence="4" id="KW-1134">Transmembrane beta strand</keyword>
<dbReference type="PRINTS" id="PR00811">
    <property type="entry name" value="BCTERIALGSPD"/>
</dbReference>
<dbReference type="PRINTS" id="PR01032">
    <property type="entry name" value="PHAGEIV"/>
</dbReference>
<keyword evidence="17" id="KW-1185">Reference proteome</keyword>
<dbReference type="InterPro" id="IPR005644">
    <property type="entry name" value="NolW-like"/>
</dbReference>
<feature type="signal peptide" evidence="12">
    <location>
        <begin position="1"/>
        <end position="28"/>
    </location>
</feature>
<evidence type="ECO:0000256" key="11">
    <source>
        <dbReference type="SAM" id="MobiDB-lite"/>
    </source>
</evidence>
<dbReference type="InterPro" id="IPR049371">
    <property type="entry name" value="GspD-like_N0"/>
</dbReference>
<comment type="subcellular location">
    <subcellularLocation>
        <location evidence="1 10">Cell outer membrane</location>
    </subcellularLocation>
</comment>
<evidence type="ECO:0000259" key="14">
    <source>
        <dbReference type="Pfam" id="PF03958"/>
    </source>
</evidence>
<dbReference type="Gene3D" id="3.30.1370.120">
    <property type="match status" value="2"/>
</dbReference>
<evidence type="ECO:0000256" key="1">
    <source>
        <dbReference type="ARBA" id="ARBA00004442"/>
    </source>
</evidence>
<dbReference type="EMBL" id="FPBD01000015">
    <property type="protein sequence ID" value="SFU17186.1"/>
    <property type="molecule type" value="Genomic_DNA"/>
</dbReference>
<dbReference type="Pfam" id="PF03958">
    <property type="entry name" value="Secretin_N"/>
    <property type="match status" value="2"/>
</dbReference>
<dbReference type="InterPro" id="IPR001775">
    <property type="entry name" value="GspD/PilQ"/>
</dbReference>
<evidence type="ECO:0000256" key="6">
    <source>
        <dbReference type="ARBA" id="ARBA00022729"/>
    </source>
</evidence>
<feature type="compositionally biased region" description="Low complexity" evidence="11">
    <location>
        <begin position="354"/>
        <end position="363"/>
    </location>
</feature>
<feature type="domain" description="GspD-like N0" evidence="15">
    <location>
        <begin position="95"/>
        <end position="163"/>
    </location>
</feature>
<dbReference type="GO" id="GO:0009279">
    <property type="term" value="C:cell outer membrane"/>
    <property type="evidence" value="ECO:0007669"/>
    <property type="project" value="UniProtKB-SubCell"/>
</dbReference>
<dbReference type="InterPro" id="IPR038591">
    <property type="entry name" value="NolW-like_sf"/>
</dbReference>
<evidence type="ECO:0000256" key="10">
    <source>
        <dbReference type="RuleBase" id="RU004004"/>
    </source>
</evidence>
<feature type="chain" id="PRO_5010220705" evidence="12">
    <location>
        <begin position="29"/>
        <end position="697"/>
    </location>
</feature>
<keyword evidence="3 10" id="KW-0813">Transport</keyword>
<evidence type="ECO:0000256" key="8">
    <source>
        <dbReference type="ARBA" id="ARBA00023136"/>
    </source>
</evidence>
<protein>
    <submittedName>
        <fullName evidence="16">Type II secretion system protein D (GspD)</fullName>
    </submittedName>
</protein>
<evidence type="ECO:0000256" key="12">
    <source>
        <dbReference type="SAM" id="SignalP"/>
    </source>
</evidence>
<keyword evidence="8" id="KW-0472">Membrane</keyword>
<dbReference type="PANTHER" id="PTHR30332">
    <property type="entry name" value="PROBABLE GENERAL SECRETION PATHWAY PROTEIN D"/>
    <property type="match status" value="1"/>
</dbReference>
<feature type="region of interest" description="Disordered" evidence="11">
    <location>
        <begin position="354"/>
        <end position="375"/>
    </location>
</feature>
<keyword evidence="7" id="KW-0653">Protein transport</keyword>
<dbReference type="AlphaFoldDB" id="A0A1I7DZV2"/>
<proteinExistence type="inferred from homology"/>
<dbReference type="GO" id="GO:0015627">
    <property type="term" value="C:type II protein secretion system complex"/>
    <property type="evidence" value="ECO:0007669"/>
    <property type="project" value="InterPro"/>
</dbReference>
<evidence type="ECO:0000256" key="4">
    <source>
        <dbReference type="ARBA" id="ARBA00022452"/>
    </source>
</evidence>
<sequence length="697" mass="75768">MLFRHQTFFALILSIVLLLAGCSGNNLGDDDFEETRLTRPVTQSGFSRSYFPVNSRGTVGGNQPRQAVLYPATGSSLGTQEHRQFAFSGETEVRLNLKDASIAAAAKVVLGEILGKGYIVDPEVEGSITLQTTSPMKIEALLDVFASMLEYNNATLVIRDDLVHIVPAQNPGSLPITTKLKEFGLAVRVVPLEYVAASEMVRILEPIIGSEKIIRVDKARNLLLLTGSPRDISAAVDAINLFDVDLMRGKSFALLPVKNADPVDIVKEMETVFASRREGPLEGIISFVPNSRLASILVISKHPRYLKEAEKWVERFDRVAGGAKRQLFVYNIQNREANELSELLASLLSTANPSSKSADTSQDSSEETPNPTQNVSYTASVEGADVQSAKGGVKVVADGTNNAVLVYATKDEYDAILPMLKRLDSLPNQVLLEATIAEVTLTDELKFGLRWFFESGNFSFKFTDAANGTVGSAFPGFSFLFSPGQSQLAINALSSITDVNVISSPNLMVLDNRKAELRIGDQVPIATKSSVGTGSSDATIVNSIELKDTGIILSVTPRVNDSGRVILDIQQEVSDVVKTTTSGIDSPTIRQRKVNTTVVVNNGESLALGGLIQQRAETTNSQVPVLGDVPVLGTMFRRKEDTEKKTELLILITPHVVRDFKEAGDVTRDFRKQLNGLKGFNASNGDQLRHQLNRILF</sequence>
<dbReference type="Gene3D" id="3.55.50.30">
    <property type="match status" value="1"/>
</dbReference>
<comment type="similarity">
    <text evidence="2">Belongs to the bacterial secretin family. GSP D subfamily.</text>
</comment>
<dbReference type="InterPro" id="IPR004846">
    <property type="entry name" value="T2SS/T3SS_dom"/>
</dbReference>
<dbReference type="Proteomes" id="UP000183371">
    <property type="component" value="Unassembled WGS sequence"/>
</dbReference>
<accession>A0A1I7DZV2</accession>
<evidence type="ECO:0000256" key="5">
    <source>
        <dbReference type="ARBA" id="ARBA00022692"/>
    </source>
</evidence>
<dbReference type="RefSeq" id="WP_164845378.1">
    <property type="nucleotide sequence ID" value="NZ_FPBD01000015.1"/>
</dbReference>
<feature type="domain" description="NolW-like" evidence="14">
    <location>
        <begin position="328"/>
        <end position="429"/>
    </location>
</feature>
<evidence type="ECO:0000256" key="7">
    <source>
        <dbReference type="ARBA" id="ARBA00022927"/>
    </source>
</evidence>
<dbReference type="Pfam" id="PF00263">
    <property type="entry name" value="Secretin"/>
    <property type="match status" value="1"/>
</dbReference>
<dbReference type="GO" id="GO:0015628">
    <property type="term" value="P:protein secretion by the type II secretion system"/>
    <property type="evidence" value="ECO:0007669"/>
    <property type="project" value="InterPro"/>
</dbReference>
<reference evidence="17" key="1">
    <citation type="submission" date="2016-10" db="EMBL/GenBank/DDBJ databases">
        <authorList>
            <person name="Varghese N."/>
            <person name="Submissions S."/>
        </authorList>
    </citation>
    <scope>NUCLEOTIDE SEQUENCE [LARGE SCALE GENOMIC DNA]</scope>
    <source>
        <strain evidence="17">DSM 17465</strain>
    </source>
</reference>
<dbReference type="NCBIfam" id="TIGR02517">
    <property type="entry name" value="type_II_gspD"/>
    <property type="match status" value="1"/>
</dbReference>
<evidence type="ECO:0000313" key="17">
    <source>
        <dbReference type="Proteomes" id="UP000183371"/>
    </source>
</evidence>
<dbReference type="PROSITE" id="PS51257">
    <property type="entry name" value="PROKAR_LIPOPROTEIN"/>
    <property type="match status" value="1"/>
</dbReference>
<evidence type="ECO:0000256" key="2">
    <source>
        <dbReference type="ARBA" id="ARBA00006980"/>
    </source>
</evidence>
<name>A0A1I7DZV2_9HYPH</name>
<keyword evidence="9" id="KW-0998">Cell outer membrane</keyword>
<dbReference type="InterPro" id="IPR013356">
    <property type="entry name" value="T2SS_GspD"/>
</dbReference>
<evidence type="ECO:0000256" key="3">
    <source>
        <dbReference type="ARBA" id="ARBA00022448"/>
    </source>
</evidence>